<evidence type="ECO:0000313" key="3">
    <source>
        <dbReference type="Proteomes" id="UP000027219"/>
    </source>
</evidence>
<evidence type="ECO:0008006" key="4">
    <source>
        <dbReference type="Google" id="ProtNLM"/>
    </source>
</evidence>
<organism evidence="2 3">
    <name type="scientific">Vibrio fortis</name>
    <dbReference type="NCBI Taxonomy" id="212667"/>
    <lineage>
        <taxon>Bacteria</taxon>
        <taxon>Pseudomonadati</taxon>
        <taxon>Pseudomonadota</taxon>
        <taxon>Gammaproteobacteria</taxon>
        <taxon>Vibrionales</taxon>
        <taxon>Vibrionaceae</taxon>
        <taxon>Vibrio</taxon>
    </lineage>
</organism>
<dbReference type="AlphaFoldDB" id="A0A066UJ15"/>
<keyword evidence="3" id="KW-1185">Reference proteome</keyword>
<dbReference type="Proteomes" id="UP000027219">
    <property type="component" value="Unassembled WGS sequence"/>
</dbReference>
<keyword evidence="1" id="KW-0812">Transmembrane</keyword>
<proteinExistence type="predicted"/>
<feature type="transmembrane region" description="Helical" evidence="1">
    <location>
        <begin position="32"/>
        <end position="53"/>
    </location>
</feature>
<keyword evidence="1" id="KW-1133">Transmembrane helix</keyword>
<evidence type="ECO:0000256" key="1">
    <source>
        <dbReference type="SAM" id="Phobius"/>
    </source>
</evidence>
<gene>
    <name evidence="2" type="ORF">VFDL14_19295</name>
</gene>
<dbReference type="Pfam" id="PF14316">
    <property type="entry name" value="DUF4381"/>
    <property type="match status" value="1"/>
</dbReference>
<reference evidence="2 3" key="1">
    <citation type="submission" date="2014-02" db="EMBL/GenBank/DDBJ databases">
        <title>Vibrio fortis Dalian14 Genome Sequencing.</title>
        <authorList>
            <person name="Wang Y."/>
            <person name="Song L."/>
            <person name="Liu G."/>
            <person name="Ding J."/>
        </authorList>
    </citation>
    <scope>NUCLEOTIDE SEQUENCE [LARGE SCALE GENOMIC DNA]</scope>
    <source>
        <strain evidence="2 3">Dalian14</strain>
    </source>
</reference>
<comment type="caution">
    <text evidence="2">The sequence shown here is derived from an EMBL/GenBank/DDBJ whole genome shotgun (WGS) entry which is preliminary data.</text>
</comment>
<dbReference type="InterPro" id="IPR025489">
    <property type="entry name" value="DUF4381"/>
</dbReference>
<dbReference type="STRING" id="212667.VFDL14_19295"/>
<keyword evidence="1" id="KW-0472">Membrane</keyword>
<dbReference type="OrthoDB" id="6398942at2"/>
<name>A0A066UJ15_9VIBR</name>
<sequence>MSVEHAPPSTYILRDIQDVVVPDSVSWLPQTIGWKVLGVALIIAFAYAAYRYACYRWNNRYRQEALDVLDQLDPSDKGSAKRAFEVLKSVLRYLNARHASIHGERALATLDGYLPKKASTIFQDSASKIWIDSLVNPSIYLTFEQRVEIIEKATTWVKLHQYRGSENPQETPRG</sequence>
<evidence type="ECO:0000313" key="2">
    <source>
        <dbReference type="EMBL" id="KDN27060.1"/>
    </source>
</evidence>
<protein>
    <recommendedName>
        <fullName evidence="4">DUF4381 domain-containing protein</fullName>
    </recommendedName>
</protein>
<accession>A0A066UJ15</accession>
<dbReference type="EMBL" id="JFFR01000027">
    <property type="protein sequence ID" value="KDN27060.1"/>
    <property type="molecule type" value="Genomic_DNA"/>
</dbReference>
<dbReference type="RefSeq" id="WP_032552426.1">
    <property type="nucleotide sequence ID" value="NZ_JFFR01000027.1"/>
</dbReference>